<evidence type="ECO:0000256" key="2">
    <source>
        <dbReference type="SAM" id="Phobius"/>
    </source>
</evidence>
<keyword evidence="2" id="KW-1133">Transmembrane helix</keyword>
<evidence type="ECO:0000313" key="5">
    <source>
        <dbReference type="Proteomes" id="UP001597046"/>
    </source>
</evidence>
<dbReference type="PANTHER" id="PTHR23028:SF53">
    <property type="entry name" value="ACYL_TRANSF_3 DOMAIN-CONTAINING PROTEIN"/>
    <property type="match status" value="1"/>
</dbReference>
<feature type="region of interest" description="Disordered" evidence="1">
    <location>
        <begin position="343"/>
        <end position="372"/>
    </location>
</feature>
<dbReference type="EMBL" id="JBHTKH010000007">
    <property type="protein sequence ID" value="MFD1055004.1"/>
    <property type="molecule type" value="Genomic_DNA"/>
</dbReference>
<feature type="compositionally biased region" description="Basic and acidic residues" evidence="1">
    <location>
        <begin position="361"/>
        <end position="372"/>
    </location>
</feature>
<feature type="transmembrane region" description="Helical" evidence="2">
    <location>
        <begin position="227"/>
        <end position="245"/>
    </location>
</feature>
<feature type="transmembrane region" description="Helical" evidence="2">
    <location>
        <begin position="289"/>
        <end position="307"/>
    </location>
</feature>
<dbReference type="InterPro" id="IPR050879">
    <property type="entry name" value="Acyltransferase_3"/>
</dbReference>
<dbReference type="Pfam" id="PF01757">
    <property type="entry name" value="Acyl_transf_3"/>
    <property type="match status" value="1"/>
</dbReference>
<dbReference type="Proteomes" id="UP001597046">
    <property type="component" value="Unassembled WGS sequence"/>
</dbReference>
<evidence type="ECO:0000313" key="4">
    <source>
        <dbReference type="EMBL" id="MFD1055004.1"/>
    </source>
</evidence>
<dbReference type="PANTHER" id="PTHR23028">
    <property type="entry name" value="ACETYLTRANSFERASE"/>
    <property type="match status" value="1"/>
</dbReference>
<sequence>MTQVATWVLGRRPALDGLRGLAILLVLCHHLQVLHMDGAGAGGVTVFFTLSGFLITALLLEERERVGRINLRRFYERRARRLLPALILSTALVLAFAPVFRPIFGDAYLQPRDLPAVIFYYGNWIEARPHDDIGVLGATWSLAVEEQFYLVWPLAVIAIAALGRRQTVMLVALLGAAVSLLVRVELLAEGASKDRIYYASDTTAFAILLGCALAAWLGTRRAPRPRWVYTVAGMGLVILPSWWVAEIANRIAPPIVAVGAVLLLVNIAGDRPRRVLELPVLRWFGTRSYGLYLYHAPLFLLLARLYGWSGWQLAAGVLPLSFVLAEWSYRRVEMPWRRGPSAAEAAPAGTAPAVSSGSVGHEPRDVVPPRHA</sequence>
<feature type="transmembrane region" description="Helical" evidence="2">
    <location>
        <begin position="196"/>
        <end position="215"/>
    </location>
</feature>
<reference evidence="5" key="1">
    <citation type="journal article" date="2019" name="Int. J. Syst. Evol. Microbiol.">
        <title>The Global Catalogue of Microorganisms (GCM) 10K type strain sequencing project: providing services to taxonomists for standard genome sequencing and annotation.</title>
        <authorList>
            <consortium name="The Broad Institute Genomics Platform"/>
            <consortium name="The Broad Institute Genome Sequencing Center for Infectious Disease"/>
            <person name="Wu L."/>
            <person name="Ma J."/>
        </authorList>
    </citation>
    <scope>NUCLEOTIDE SEQUENCE [LARGE SCALE GENOMIC DNA]</scope>
    <source>
        <strain evidence="5">CCUG 57508</strain>
    </source>
</reference>
<name>A0ABW3MZN6_9MICO</name>
<feature type="compositionally biased region" description="Low complexity" evidence="1">
    <location>
        <begin position="343"/>
        <end position="360"/>
    </location>
</feature>
<feature type="domain" description="Acyltransferase 3" evidence="3">
    <location>
        <begin position="13"/>
        <end position="323"/>
    </location>
</feature>
<feature type="transmembrane region" description="Helical" evidence="2">
    <location>
        <begin position="168"/>
        <end position="184"/>
    </location>
</feature>
<evidence type="ECO:0000259" key="3">
    <source>
        <dbReference type="Pfam" id="PF01757"/>
    </source>
</evidence>
<gene>
    <name evidence="4" type="ORF">ACFQ2V_11865</name>
</gene>
<organism evidence="4 5">
    <name type="scientific">Terrabacter terrigena</name>
    <dbReference type="NCBI Taxonomy" id="574718"/>
    <lineage>
        <taxon>Bacteria</taxon>
        <taxon>Bacillati</taxon>
        <taxon>Actinomycetota</taxon>
        <taxon>Actinomycetes</taxon>
        <taxon>Micrococcales</taxon>
        <taxon>Intrasporangiaceae</taxon>
        <taxon>Terrabacter</taxon>
    </lineage>
</organism>
<keyword evidence="2" id="KW-0472">Membrane</keyword>
<dbReference type="GO" id="GO:0016746">
    <property type="term" value="F:acyltransferase activity"/>
    <property type="evidence" value="ECO:0007669"/>
    <property type="project" value="UniProtKB-KW"/>
</dbReference>
<feature type="transmembrane region" description="Helical" evidence="2">
    <location>
        <begin position="313"/>
        <end position="329"/>
    </location>
</feature>
<dbReference type="InterPro" id="IPR002656">
    <property type="entry name" value="Acyl_transf_3_dom"/>
</dbReference>
<keyword evidence="5" id="KW-1185">Reference proteome</keyword>
<accession>A0ABW3MZN6</accession>
<comment type="caution">
    <text evidence="4">The sequence shown here is derived from an EMBL/GenBank/DDBJ whole genome shotgun (WGS) entry which is preliminary data.</text>
</comment>
<protein>
    <submittedName>
        <fullName evidence="4">Acyltransferase family protein</fullName>
        <ecNumber evidence="4">2.3.-.-</ecNumber>
    </submittedName>
</protein>
<dbReference type="RefSeq" id="WP_386052908.1">
    <property type="nucleotide sequence ID" value="NZ_JBHTKH010000007.1"/>
</dbReference>
<feature type="transmembrane region" description="Helical" evidence="2">
    <location>
        <begin position="81"/>
        <end position="104"/>
    </location>
</feature>
<keyword evidence="4" id="KW-0808">Transferase</keyword>
<proteinExistence type="predicted"/>
<feature type="transmembrane region" description="Helical" evidence="2">
    <location>
        <begin position="251"/>
        <end position="269"/>
    </location>
</feature>
<evidence type="ECO:0000256" key="1">
    <source>
        <dbReference type="SAM" id="MobiDB-lite"/>
    </source>
</evidence>
<keyword evidence="4" id="KW-0012">Acyltransferase</keyword>
<keyword evidence="2" id="KW-0812">Transmembrane</keyword>
<dbReference type="EC" id="2.3.-.-" evidence="4"/>
<feature type="transmembrane region" description="Helical" evidence="2">
    <location>
        <begin position="147"/>
        <end position="163"/>
    </location>
</feature>
<feature type="transmembrane region" description="Helical" evidence="2">
    <location>
        <begin position="39"/>
        <end position="60"/>
    </location>
</feature>